<name>A0A5P2H2I9_9BURK</name>
<evidence type="ECO:0000313" key="8">
    <source>
        <dbReference type="Proteomes" id="UP000322822"/>
    </source>
</evidence>
<feature type="transmembrane region" description="Helical" evidence="6">
    <location>
        <begin position="63"/>
        <end position="83"/>
    </location>
</feature>
<keyword evidence="2" id="KW-1003">Cell membrane</keyword>
<keyword evidence="5 6" id="KW-0472">Membrane</keyword>
<dbReference type="RefSeq" id="WP_150372212.1">
    <property type="nucleotide sequence ID" value="NZ_CP044065.1"/>
</dbReference>
<reference evidence="7 8" key="1">
    <citation type="submission" date="2019-09" db="EMBL/GenBank/DDBJ databases">
        <title>FDA dAtabase for Regulatory Grade micrObial Sequences (FDA-ARGOS): Supporting development and validation of Infectious Disease Dx tests.</title>
        <authorList>
            <person name="Sciortino C."/>
            <person name="Tallon L."/>
            <person name="Sadzewicz L."/>
            <person name="Vavikolanu K."/>
            <person name="Mehta A."/>
            <person name="Aluvathingal J."/>
            <person name="Nadendla S."/>
            <person name="Nandy P."/>
            <person name="Geyer C."/>
            <person name="Yan Y."/>
            <person name="Sichtig H."/>
        </authorList>
    </citation>
    <scope>NUCLEOTIDE SEQUENCE [LARGE SCALE GENOMIC DNA]</scope>
    <source>
        <strain evidence="7 8">FDAARGOS_664</strain>
    </source>
</reference>
<dbReference type="InterPro" id="IPR020948">
    <property type="entry name" value="P_starv_induced_PsiE-like"/>
</dbReference>
<evidence type="ECO:0000256" key="4">
    <source>
        <dbReference type="ARBA" id="ARBA00022989"/>
    </source>
</evidence>
<keyword evidence="4 6" id="KW-1133">Transmembrane helix</keyword>
<evidence type="ECO:0000313" key="7">
    <source>
        <dbReference type="EMBL" id="QET02171.1"/>
    </source>
</evidence>
<evidence type="ECO:0000256" key="6">
    <source>
        <dbReference type="SAM" id="Phobius"/>
    </source>
</evidence>
<sequence>MRPTTPLNLDKLRLQWRMLTFYERFEQIISHILSLVISVVILVSLWQLIRAVIALLFSGAIDILDHAVFQAVFGMVMTLLIAMEFKHSITHVVLRRGHIVQVKTVILVAILAIARKFIILDPATDPPHIVALAAGLLALGSVYWLMRQRDDAVDAVAAELAARENEERG</sequence>
<evidence type="ECO:0000256" key="3">
    <source>
        <dbReference type="ARBA" id="ARBA00022692"/>
    </source>
</evidence>
<dbReference type="AlphaFoldDB" id="A0A5P2H2I9"/>
<evidence type="ECO:0000256" key="5">
    <source>
        <dbReference type="ARBA" id="ARBA00023136"/>
    </source>
</evidence>
<protein>
    <submittedName>
        <fullName evidence="7">Phosphate-starvation-inducible PsiE family protein</fullName>
    </submittedName>
</protein>
<proteinExistence type="predicted"/>
<feature type="transmembrane region" description="Helical" evidence="6">
    <location>
        <begin position="129"/>
        <end position="146"/>
    </location>
</feature>
<feature type="transmembrane region" description="Helical" evidence="6">
    <location>
        <begin position="32"/>
        <end position="57"/>
    </location>
</feature>
<dbReference type="EMBL" id="CP044065">
    <property type="protein sequence ID" value="QET02171.1"/>
    <property type="molecule type" value="Genomic_DNA"/>
</dbReference>
<dbReference type="GO" id="GO:0005886">
    <property type="term" value="C:plasma membrane"/>
    <property type="evidence" value="ECO:0007669"/>
    <property type="project" value="UniProtKB-SubCell"/>
</dbReference>
<comment type="subcellular location">
    <subcellularLocation>
        <location evidence="1">Cell membrane</location>
        <topology evidence="1">Multi-pass membrane protein</topology>
    </subcellularLocation>
</comment>
<dbReference type="Proteomes" id="UP000322822">
    <property type="component" value="Chromosome 1"/>
</dbReference>
<evidence type="ECO:0000256" key="1">
    <source>
        <dbReference type="ARBA" id="ARBA00004651"/>
    </source>
</evidence>
<dbReference type="OrthoDB" id="598027at2"/>
<accession>A0A5P2H2I9</accession>
<gene>
    <name evidence="7" type="ORF">FOB72_09065</name>
</gene>
<organism evidence="7 8">
    <name type="scientific">Cupriavidus pauculus</name>
    <dbReference type="NCBI Taxonomy" id="82633"/>
    <lineage>
        <taxon>Bacteria</taxon>
        <taxon>Pseudomonadati</taxon>
        <taxon>Pseudomonadota</taxon>
        <taxon>Betaproteobacteria</taxon>
        <taxon>Burkholderiales</taxon>
        <taxon>Burkholderiaceae</taxon>
        <taxon>Cupriavidus</taxon>
    </lineage>
</organism>
<dbReference type="Pfam" id="PF06146">
    <property type="entry name" value="PsiE"/>
    <property type="match status" value="1"/>
</dbReference>
<evidence type="ECO:0000256" key="2">
    <source>
        <dbReference type="ARBA" id="ARBA00022475"/>
    </source>
</evidence>
<keyword evidence="3 6" id="KW-0812">Transmembrane</keyword>